<dbReference type="PANTHER" id="PTHR12499:SF0">
    <property type="entry name" value="OPTIC ATROPHY 3 PROTEIN"/>
    <property type="match status" value="1"/>
</dbReference>
<dbReference type="PANTHER" id="PTHR12499">
    <property type="entry name" value="OPTIC ATROPHY 3 PROTEIN OPA3"/>
    <property type="match status" value="1"/>
</dbReference>
<feature type="region of interest" description="Disordered" evidence="3">
    <location>
        <begin position="48"/>
        <end position="79"/>
    </location>
</feature>
<reference evidence="4" key="1">
    <citation type="submission" date="2021-01" db="EMBL/GenBank/DDBJ databases">
        <authorList>
            <person name="Corre E."/>
            <person name="Pelletier E."/>
            <person name="Niang G."/>
            <person name="Scheremetjew M."/>
            <person name="Finn R."/>
            <person name="Kale V."/>
            <person name="Holt S."/>
            <person name="Cochrane G."/>
            <person name="Meng A."/>
            <person name="Brown T."/>
            <person name="Cohen L."/>
        </authorList>
    </citation>
    <scope>NUCLEOTIDE SEQUENCE</scope>
    <source>
        <strain evidence="4">CCMP281</strain>
    </source>
</reference>
<proteinExistence type="inferred from homology"/>
<feature type="compositionally biased region" description="Basic and acidic residues" evidence="3">
    <location>
        <begin position="58"/>
        <end position="72"/>
    </location>
</feature>
<organism evidence="4">
    <name type="scientific">Haptolina ericina</name>
    <dbReference type="NCBI Taxonomy" id="156174"/>
    <lineage>
        <taxon>Eukaryota</taxon>
        <taxon>Haptista</taxon>
        <taxon>Haptophyta</taxon>
        <taxon>Prymnesiophyceae</taxon>
        <taxon>Prymnesiales</taxon>
        <taxon>Prymnesiaceae</taxon>
        <taxon>Haptolina</taxon>
    </lineage>
</organism>
<name>A0A7S3AH58_9EUKA</name>
<dbReference type="EMBL" id="HBHX01009554">
    <property type="protein sequence ID" value="CAE0104642.1"/>
    <property type="molecule type" value="Transcribed_RNA"/>
</dbReference>
<evidence type="ECO:0000256" key="1">
    <source>
        <dbReference type="ARBA" id="ARBA00007584"/>
    </source>
</evidence>
<sequence length="187" mass="21126">MVSFVKVAYFFVERAAEPLSARLETHAARSERFRMLCGRIANAYNNLDHNKQQRRAHRDSALHPQPHERIELEPPPTLSEPDATALGCQLLGEGFVIGVGLALLIHQEARERSDALEQQQQLDAWADALEWQQRRVQVLEETQASLIARVEQSEARKVELEASLQRAAPRSAADSIPWLGSFLAAWR</sequence>
<dbReference type="GO" id="GO:0005739">
    <property type="term" value="C:mitochondrion"/>
    <property type="evidence" value="ECO:0007669"/>
    <property type="project" value="TreeGrafter"/>
</dbReference>
<dbReference type="InterPro" id="IPR010754">
    <property type="entry name" value="OPA3-like"/>
</dbReference>
<comment type="similarity">
    <text evidence="1">Belongs to the OPA3 family.</text>
</comment>
<dbReference type="AlphaFoldDB" id="A0A7S3AH58"/>
<dbReference type="Pfam" id="PF07047">
    <property type="entry name" value="OPA3"/>
    <property type="match status" value="1"/>
</dbReference>
<evidence type="ECO:0000256" key="3">
    <source>
        <dbReference type="SAM" id="MobiDB-lite"/>
    </source>
</evidence>
<protein>
    <submittedName>
        <fullName evidence="4">Uncharacterized protein</fullName>
    </submittedName>
</protein>
<gene>
    <name evidence="4" type="ORF">HERI1096_LOCUS5300</name>
</gene>
<accession>A0A7S3AH58</accession>
<dbReference type="GO" id="GO:0019216">
    <property type="term" value="P:regulation of lipid metabolic process"/>
    <property type="evidence" value="ECO:0007669"/>
    <property type="project" value="TreeGrafter"/>
</dbReference>
<keyword evidence="2" id="KW-0175">Coiled coil</keyword>
<evidence type="ECO:0000256" key="2">
    <source>
        <dbReference type="ARBA" id="ARBA00023054"/>
    </source>
</evidence>
<evidence type="ECO:0000313" key="4">
    <source>
        <dbReference type="EMBL" id="CAE0104642.1"/>
    </source>
</evidence>